<reference evidence="1" key="1">
    <citation type="journal article" date="2014" name="Int. J. Syst. Evol. Microbiol.">
        <title>Complete genome sequence of Corynebacterium casei LMG S-19264T (=DSM 44701T), isolated from a smear-ripened cheese.</title>
        <authorList>
            <consortium name="US DOE Joint Genome Institute (JGI-PGF)"/>
            <person name="Walter F."/>
            <person name="Albersmeier A."/>
            <person name="Kalinowski J."/>
            <person name="Ruckert C."/>
        </authorList>
    </citation>
    <scope>NUCLEOTIDE SEQUENCE</scope>
    <source>
        <strain evidence="1">CGMCC 1.12827</strain>
    </source>
</reference>
<dbReference type="Proteomes" id="UP000621454">
    <property type="component" value="Unassembled WGS sequence"/>
</dbReference>
<keyword evidence="2" id="KW-1185">Reference proteome</keyword>
<dbReference type="SUPFAM" id="SSF82607">
    <property type="entry name" value="YbaB-like"/>
    <property type="match status" value="1"/>
</dbReference>
<dbReference type="InterPro" id="IPR036894">
    <property type="entry name" value="YbaB-like_sf"/>
</dbReference>
<dbReference type="EMBL" id="BMGC01000076">
    <property type="protein sequence ID" value="GGB48557.1"/>
    <property type="molecule type" value="Genomic_DNA"/>
</dbReference>
<evidence type="ECO:0008006" key="3">
    <source>
        <dbReference type="Google" id="ProtNLM"/>
    </source>
</evidence>
<evidence type="ECO:0000313" key="1">
    <source>
        <dbReference type="EMBL" id="GGB48557.1"/>
    </source>
</evidence>
<proteinExistence type="predicted"/>
<dbReference type="Pfam" id="PF02575">
    <property type="entry name" value="YbaB_DNA_bd"/>
    <property type="match status" value="1"/>
</dbReference>
<protein>
    <recommendedName>
        <fullName evidence="3">YbaB/EbfC DNA-binding family protein</fullName>
    </recommendedName>
</protein>
<evidence type="ECO:0000313" key="2">
    <source>
        <dbReference type="Proteomes" id="UP000621454"/>
    </source>
</evidence>
<organism evidence="1 2">
    <name type="scientific">Gordonia jinhuaensis</name>
    <dbReference type="NCBI Taxonomy" id="1517702"/>
    <lineage>
        <taxon>Bacteria</taxon>
        <taxon>Bacillati</taxon>
        <taxon>Actinomycetota</taxon>
        <taxon>Actinomycetes</taxon>
        <taxon>Mycobacteriales</taxon>
        <taxon>Gordoniaceae</taxon>
        <taxon>Gordonia</taxon>
    </lineage>
</organism>
<sequence>MSDPDFADLNAELVEIDATSKQLQFEIAQVRGRGRFSSGEVSVTVDARGRVQSLELSPQALHRGAAALAEGIMQCIREAERQADAASADIVGRLRRDPVFAQAMSALDAQRRSDSE</sequence>
<dbReference type="AlphaFoldDB" id="A0A916X0W9"/>
<dbReference type="InterPro" id="IPR004401">
    <property type="entry name" value="YbaB/EbfC"/>
</dbReference>
<comment type="caution">
    <text evidence="1">The sequence shown here is derived from an EMBL/GenBank/DDBJ whole genome shotgun (WGS) entry which is preliminary data.</text>
</comment>
<gene>
    <name evidence="1" type="ORF">GCM10011489_39610</name>
</gene>
<reference evidence="1" key="2">
    <citation type="submission" date="2020-09" db="EMBL/GenBank/DDBJ databases">
        <authorList>
            <person name="Sun Q."/>
            <person name="Zhou Y."/>
        </authorList>
    </citation>
    <scope>NUCLEOTIDE SEQUENCE</scope>
    <source>
        <strain evidence="1">CGMCC 1.12827</strain>
    </source>
</reference>
<name>A0A916X0W9_9ACTN</name>
<accession>A0A916X0W9</accession>
<dbReference type="GO" id="GO:0003677">
    <property type="term" value="F:DNA binding"/>
    <property type="evidence" value="ECO:0007669"/>
    <property type="project" value="InterPro"/>
</dbReference>
<dbReference type="Gene3D" id="3.30.1310.10">
    <property type="entry name" value="Nucleoid-associated protein YbaB-like domain"/>
    <property type="match status" value="1"/>
</dbReference>
<dbReference type="RefSeq" id="WP_188589022.1">
    <property type="nucleotide sequence ID" value="NZ_BMGC01000076.1"/>
</dbReference>